<keyword evidence="3" id="KW-1185">Reference proteome</keyword>
<accession>A0A542DS85</accession>
<dbReference type="Proteomes" id="UP000320876">
    <property type="component" value="Unassembled WGS sequence"/>
</dbReference>
<dbReference type="Pfam" id="PF21806">
    <property type="entry name" value="DUF6879"/>
    <property type="match status" value="1"/>
</dbReference>
<proteinExistence type="predicted"/>
<protein>
    <recommendedName>
        <fullName evidence="1">DUF6879 domain-containing protein</fullName>
    </recommendedName>
</protein>
<dbReference type="RefSeq" id="WP_142001336.1">
    <property type="nucleotide sequence ID" value="NZ_VFML01000001.1"/>
</dbReference>
<dbReference type="OrthoDB" id="3436275at2"/>
<dbReference type="AlphaFoldDB" id="A0A542DS85"/>
<comment type="caution">
    <text evidence="2">The sequence shown here is derived from an EMBL/GenBank/DDBJ whole genome shotgun (WGS) entry which is preliminary data.</text>
</comment>
<dbReference type="EMBL" id="VFML01000001">
    <property type="protein sequence ID" value="TQJ05864.1"/>
    <property type="molecule type" value="Genomic_DNA"/>
</dbReference>
<evidence type="ECO:0000259" key="1">
    <source>
        <dbReference type="Pfam" id="PF21806"/>
    </source>
</evidence>
<organism evidence="2 3">
    <name type="scientific">Amycolatopsis cihanbeyliensis</name>
    <dbReference type="NCBI Taxonomy" id="1128664"/>
    <lineage>
        <taxon>Bacteria</taxon>
        <taxon>Bacillati</taxon>
        <taxon>Actinomycetota</taxon>
        <taxon>Actinomycetes</taxon>
        <taxon>Pseudonocardiales</taxon>
        <taxon>Pseudonocardiaceae</taxon>
        <taxon>Amycolatopsis</taxon>
    </lineage>
</organism>
<evidence type="ECO:0000313" key="2">
    <source>
        <dbReference type="EMBL" id="TQJ05864.1"/>
    </source>
</evidence>
<gene>
    <name evidence="2" type="ORF">FB471_5708</name>
</gene>
<evidence type="ECO:0000313" key="3">
    <source>
        <dbReference type="Proteomes" id="UP000320876"/>
    </source>
</evidence>
<dbReference type="InterPro" id="IPR049244">
    <property type="entry name" value="DUF6879"/>
</dbReference>
<name>A0A542DS85_AMYCI</name>
<reference evidence="2 3" key="1">
    <citation type="submission" date="2019-06" db="EMBL/GenBank/DDBJ databases">
        <title>Sequencing the genomes of 1000 actinobacteria strains.</title>
        <authorList>
            <person name="Klenk H.-P."/>
        </authorList>
    </citation>
    <scope>NUCLEOTIDE SEQUENCE [LARGE SCALE GENOMIC DNA]</scope>
    <source>
        <strain evidence="2 3">DSM 45679</strain>
    </source>
</reference>
<feature type="domain" description="DUF6879" evidence="1">
    <location>
        <begin position="21"/>
        <end position="190"/>
    </location>
</feature>
<sequence>MPDLIDDSTGERLSVEDYVRDFDQRFADAEGHESWKLERKQHFRQPGNASWDAFSAGEWGKALQLIEGKREQLDELAKEDESRGITLFRVRVVAEPIVPYLQWELHSLRLRSECGERIRVVPPEQVAEFEDEEELPELLTVGDDTVYKILYDEDGVLEGAVRFIDRTTATRCADFIEKIYANGEELAEYFDRRVAPLDPPRVPT</sequence>